<dbReference type="InterPro" id="IPR036388">
    <property type="entry name" value="WH-like_DNA-bd_sf"/>
</dbReference>
<evidence type="ECO:0000313" key="7">
    <source>
        <dbReference type="Proteomes" id="UP001440612"/>
    </source>
</evidence>
<dbReference type="SUPFAM" id="SSF46785">
    <property type="entry name" value="Winged helix' DNA-binding domain"/>
    <property type="match status" value="1"/>
</dbReference>
<dbReference type="RefSeq" id="WP_341367169.1">
    <property type="nucleotide sequence ID" value="NZ_CP150951.2"/>
</dbReference>
<dbReference type="PANTHER" id="PTHR30126">
    <property type="entry name" value="HTH-TYPE TRANSCRIPTIONAL REGULATOR"/>
    <property type="match status" value="1"/>
</dbReference>
<keyword evidence="3" id="KW-0238">DNA-binding</keyword>
<dbReference type="Pfam" id="PF03466">
    <property type="entry name" value="LysR_substrate"/>
    <property type="match status" value="1"/>
</dbReference>
<dbReference type="SUPFAM" id="SSF53850">
    <property type="entry name" value="Periplasmic binding protein-like II"/>
    <property type="match status" value="1"/>
</dbReference>
<dbReference type="PROSITE" id="PS50931">
    <property type="entry name" value="HTH_LYSR"/>
    <property type="match status" value="1"/>
</dbReference>
<name>A0ABZ2V3I4_9RHOB</name>
<accession>A0ABZ2V3I4</accession>
<dbReference type="Gene3D" id="3.40.190.290">
    <property type="match status" value="1"/>
</dbReference>
<dbReference type="CDD" id="cd05466">
    <property type="entry name" value="PBP2_LTTR_substrate"/>
    <property type="match status" value="1"/>
</dbReference>
<dbReference type="InterPro" id="IPR005119">
    <property type="entry name" value="LysR_subst-bd"/>
</dbReference>
<reference evidence="7" key="1">
    <citation type="submission" date="2024-04" db="EMBL/GenBank/DDBJ databases">
        <title>Phylogenomic analyses of a clade within the roseobacter group suggest taxonomic reassignments of species of the genera Aestuariivita, Citreicella, Loktanella, Nautella, Pelagibaca, Ruegeria, Thalassobius, Thiobacimonas and Tropicibacter, and the proposal o.</title>
        <authorList>
            <person name="Jeon C.O."/>
        </authorList>
    </citation>
    <scope>NUCLEOTIDE SEQUENCE [LARGE SCALE GENOMIC DNA]</scope>
    <source>
        <strain evidence="7">BS5-3</strain>
    </source>
</reference>
<protein>
    <submittedName>
        <fullName evidence="6">LysR family transcriptional regulator</fullName>
    </submittedName>
</protein>
<gene>
    <name evidence="6" type="ORF">AABB29_19880</name>
</gene>
<evidence type="ECO:0000256" key="3">
    <source>
        <dbReference type="ARBA" id="ARBA00023125"/>
    </source>
</evidence>
<dbReference type="PRINTS" id="PR00039">
    <property type="entry name" value="HTHLYSR"/>
</dbReference>
<dbReference type="InterPro" id="IPR000847">
    <property type="entry name" value="LysR_HTH_N"/>
</dbReference>
<feature type="domain" description="HTH lysR-type" evidence="5">
    <location>
        <begin position="1"/>
        <end position="60"/>
    </location>
</feature>
<keyword evidence="7" id="KW-1185">Reference proteome</keyword>
<comment type="similarity">
    <text evidence="1">Belongs to the LysR transcriptional regulatory family.</text>
</comment>
<evidence type="ECO:0000256" key="2">
    <source>
        <dbReference type="ARBA" id="ARBA00023015"/>
    </source>
</evidence>
<evidence type="ECO:0000313" key="6">
    <source>
        <dbReference type="EMBL" id="WZC49057.1"/>
    </source>
</evidence>
<dbReference type="EMBL" id="CP150951">
    <property type="protein sequence ID" value="WZC49057.1"/>
    <property type="molecule type" value="Genomic_DNA"/>
</dbReference>
<proteinExistence type="inferred from homology"/>
<dbReference type="Gene3D" id="1.10.10.10">
    <property type="entry name" value="Winged helix-like DNA-binding domain superfamily/Winged helix DNA-binding domain"/>
    <property type="match status" value="1"/>
</dbReference>
<evidence type="ECO:0000256" key="4">
    <source>
        <dbReference type="ARBA" id="ARBA00023163"/>
    </source>
</evidence>
<dbReference type="Pfam" id="PF00126">
    <property type="entry name" value="HTH_1"/>
    <property type="match status" value="1"/>
</dbReference>
<organism evidence="6 7">
    <name type="scientific">Yoonia phaeophyticola</name>
    <dbReference type="NCBI Taxonomy" id="3137369"/>
    <lineage>
        <taxon>Bacteria</taxon>
        <taxon>Pseudomonadati</taxon>
        <taxon>Pseudomonadota</taxon>
        <taxon>Alphaproteobacteria</taxon>
        <taxon>Rhodobacterales</taxon>
        <taxon>Paracoccaceae</taxon>
        <taxon>Yoonia</taxon>
    </lineage>
</organism>
<dbReference type="Proteomes" id="UP001440612">
    <property type="component" value="Chromosome"/>
</dbReference>
<dbReference type="PANTHER" id="PTHR30126:SF80">
    <property type="entry name" value="TRANSCRIPTIONAL REGULATOR-RELATED"/>
    <property type="match status" value="1"/>
</dbReference>
<sequence>MSAFSKELKSFVVVAHSGSIRAAAEKLNISAPALSRQIKMLEESYGKKLLIRSSEGVVLSAEGAELRAAATEWLAADVTLSKHFHRDQKKADLRLRLGTMASLVDTWIPSVIERLEESFNNVELDLVIGSTAEIISRAEAHELDVVVAFNLPKLTSMVVADTKEYHLGVVSAPGYGPSGEGPISLKEALDFPLCLPSSALSMHTRLIGEILSVRVSPDVHVTSNSVPAILHFLRRGRGVGFLTWPDVAHDVDAGRLTFRPLAVRRLTETLSTAICRGNDLAAATPVVMRAIQTTLTDLGE</sequence>
<evidence type="ECO:0000259" key="5">
    <source>
        <dbReference type="PROSITE" id="PS50931"/>
    </source>
</evidence>
<keyword evidence="2" id="KW-0805">Transcription regulation</keyword>
<evidence type="ECO:0000256" key="1">
    <source>
        <dbReference type="ARBA" id="ARBA00009437"/>
    </source>
</evidence>
<dbReference type="InterPro" id="IPR036390">
    <property type="entry name" value="WH_DNA-bd_sf"/>
</dbReference>
<keyword evidence="4" id="KW-0804">Transcription</keyword>